<dbReference type="PANTHER" id="PTHR33175:SF3">
    <property type="entry name" value="DNA-BINDING PROTEIN HU-BETA"/>
    <property type="match status" value="1"/>
</dbReference>
<sequence length="121" mass="13383">MKKKPTRITERLNTTKLIEVVAADLDTTPAAVRPMVMATFNAIARANASGYDVAITNFVTFFSRKLKRAKRRNPRTGEMIMSPAHQVVRFRVSDHLADAVRRQDRKVTISKAAKGTAGGAK</sequence>
<evidence type="ECO:0000313" key="4">
    <source>
        <dbReference type="EMBL" id="MCI3277477.1"/>
    </source>
</evidence>
<dbReference type="InterPro" id="IPR000119">
    <property type="entry name" value="Hist_DNA-bd"/>
</dbReference>
<evidence type="ECO:0000256" key="3">
    <source>
        <dbReference type="RuleBase" id="RU003939"/>
    </source>
</evidence>
<comment type="caution">
    <text evidence="4">The sequence shown here is derived from an EMBL/GenBank/DDBJ whole genome shotgun (WGS) entry which is preliminary data.</text>
</comment>
<dbReference type="GO" id="GO:0003677">
    <property type="term" value="F:DNA binding"/>
    <property type="evidence" value="ECO:0007669"/>
    <property type="project" value="UniProtKB-KW"/>
</dbReference>
<comment type="similarity">
    <text evidence="3">Belongs to the bacterial histone-like protein family.</text>
</comment>
<dbReference type="SUPFAM" id="SSF47729">
    <property type="entry name" value="IHF-like DNA-binding proteins"/>
    <property type="match status" value="1"/>
</dbReference>
<reference evidence="4" key="1">
    <citation type="submission" date="2022-03" db="EMBL/GenBank/DDBJ databases">
        <title>Streptomyces 7R015 and 7R016 isolated from Barleria lupulina in Thailand.</title>
        <authorList>
            <person name="Kanchanasin P."/>
            <person name="Phongsopitanun W."/>
            <person name="Tanasupawat S."/>
        </authorList>
    </citation>
    <scope>NUCLEOTIDE SEQUENCE</scope>
    <source>
        <strain evidence="4">7R015</strain>
    </source>
</reference>
<dbReference type="Gene3D" id="4.10.520.10">
    <property type="entry name" value="IHF-like DNA-binding proteins"/>
    <property type="match status" value="1"/>
</dbReference>
<proteinExistence type="inferred from homology"/>
<evidence type="ECO:0000313" key="5">
    <source>
        <dbReference type="Proteomes" id="UP001165269"/>
    </source>
</evidence>
<protein>
    <submittedName>
        <fullName evidence="4">HU family DNA-binding protein</fullName>
    </submittedName>
</protein>
<dbReference type="EMBL" id="JALDAY010000015">
    <property type="protein sequence ID" value="MCI3277477.1"/>
    <property type="molecule type" value="Genomic_DNA"/>
</dbReference>
<gene>
    <name evidence="4" type="ORF">MQP27_41055</name>
</gene>
<keyword evidence="1" id="KW-0226">DNA condensation</keyword>
<dbReference type="PANTHER" id="PTHR33175">
    <property type="entry name" value="DNA-BINDING PROTEIN HU"/>
    <property type="match status" value="1"/>
</dbReference>
<dbReference type="SMART" id="SM00411">
    <property type="entry name" value="BHL"/>
    <property type="match status" value="1"/>
</dbReference>
<keyword evidence="2 4" id="KW-0238">DNA-binding</keyword>
<name>A0ABS9YJQ3_9ACTN</name>
<evidence type="ECO:0000256" key="2">
    <source>
        <dbReference type="ARBA" id="ARBA00023125"/>
    </source>
</evidence>
<dbReference type="Proteomes" id="UP001165269">
    <property type="component" value="Unassembled WGS sequence"/>
</dbReference>
<dbReference type="Pfam" id="PF00216">
    <property type="entry name" value="Bac_DNA_binding"/>
    <property type="match status" value="1"/>
</dbReference>
<organism evidence="4 5">
    <name type="scientific">Streptomyces cylindrosporus</name>
    <dbReference type="NCBI Taxonomy" id="2927583"/>
    <lineage>
        <taxon>Bacteria</taxon>
        <taxon>Bacillati</taxon>
        <taxon>Actinomycetota</taxon>
        <taxon>Actinomycetes</taxon>
        <taxon>Kitasatosporales</taxon>
        <taxon>Streptomycetaceae</taxon>
        <taxon>Streptomyces</taxon>
    </lineage>
</organism>
<dbReference type="RefSeq" id="WP_242775223.1">
    <property type="nucleotide sequence ID" value="NZ_JALDAY010000015.1"/>
</dbReference>
<keyword evidence="5" id="KW-1185">Reference proteome</keyword>
<dbReference type="InterPro" id="IPR010992">
    <property type="entry name" value="IHF-like_DNA-bd_dom_sf"/>
</dbReference>
<dbReference type="CDD" id="cd13832">
    <property type="entry name" value="IHF"/>
    <property type="match status" value="1"/>
</dbReference>
<evidence type="ECO:0000256" key="1">
    <source>
        <dbReference type="ARBA" id="ARBA00023067"/>
    </source>
</evidence>
<accession>A0ABS9YJQ3</accession>